<organism evidence="1 2">
    <name type="scientific">Austropuccinia psidii MF-1</name>
    <dbReference type="NCBI Taxonomy" id="1389203"/>
    <lineage>
        <taxon>Eukaryota</taxon>
        <taxon>Fungi</taxon>
        <taxon>Dikarya</taxon>
        <taxon>Basidiomycota</taxon>
        <taxon>Pucciniomycotina</taxon>
        <taxon>Pucciniomycetes</taxon>
        <taxon>Pucciniales</taxon>
        <taxon>Sphaerophragmiaceae</taxon>
        <taxon>Austropuccinia</taxon>
    </lineage>
</organism>
<gene>
    <name evidence="1" type="ORF">O181_122746</name>
</gene>
<evidence type="ECO:0000313" key="1">
    <source>
        <dbReference type="EMBL" id="MBW0583031.1"/>
    </source>
</evidence>
<sequence length="229" mass="26477">MSSHGQNLDGIQRQGGEKNEITSFPKEITLSPDVVNTLKEMKNSILPLKETKNSLLSLQEIYNDLSSLTKIVVQNKKEIDNIKFIVENNKPKVLIDSTPKLLQGQQELYKSINYIKDKTFTIPYNVSIDNFTEKLNKLSTSVENFGEKTSSHQQLLLDHVEKSDEERMHLRDDIKSEIRLITEKMDRINEANSNMPKLSTPFSDIRSHFKTKEELKYTLITDLRHQDNN</sequence>
<accession>A0A9Q3KMX1</accession>
<dbReference type="AlphaFoldDB" id="A0A9Q3KMX1"/>
<evidence type="ECO:0000313" key="2">
    <source>
        <dbReference type="Proteomes" id="UP000765509"/>
    </source>
</evidence>
<keyword evidence="2" id="KW-1185">Reference proteome</keyword>
<reference evidence="1" key="1">
    <citation type="submission" date="2021-03" db="EMBL/GenBank/DDBJ databases">
        <title>Draft genome sequence of rust myrtle Austropuccinia psidii MF-1, a brazilian biotype.</title>
        <authorList>
            <person name="Quecine M.C."/>
            <person name="Pachon D.M.R."/>
            <person name="Bonatelli M.L."/>
            <person name="Correr F.H."/>
            <person name="Franceschini L.M."/>
            <person name="Leite T.F."/>
            <person name="Margarido G.R.A."/>
            <person name="Almeida C.A."/>
            <person name="Ferrarezi J.A."/>
            <person name="Labate C.A."/>
        </authorList>
    </citation>
    <scope>NUCLEOTIDE SEQUENCE</scope>
    <source>
        <strain evidence="1">MF-1</strain>
    </source>
</reference>
<dbReference type="EMBL" id="AVOT02114083">
    <property type="protein sequence ID" value="MBW0583031.1"/>
    <property type="molecule type" value="Genomic_DNA"/>
</dbReference>
<dbReference type="Proteomes" id="UP000765509">
    <property type="component" value="Unassembled WGS sequence"/>
</dbReference>
<comment type="caution">
    <text evidence="1">The sequence shown here is derived from an EMBL/GenBank/DDBJ whole genome shotgun (WGS) entry which is preliminary data.</text>
</comment>
<name>A0A9Q3KMX1_9BASI</name>
<protein>
    <submittedName>
        <fullName evidence="1">Uncharacterized protein</fullName>
    </submittedName>
</protein>
<proteinExistence type="predicted"/>